<protein>
    <submittedName>
        <fullName evidence="1">Uncharacterized protein</fullName>
    </submittedName>
</protein>
<name>A0A1H6E4J7_9PSEU</name>
<gene>
    <name evidence="1" type="ORF">SAMN02982929_05598</name>
    <name evidence="2" type="ORF">SAMN05216506_104127</name>
</gene>
<sequence>MLGAALVLLVVVSFVVPGPVGVAELAPADGVVTAVTPTKLGAAVGSVLNGQ</sequence>
<keyword evidence="3" id="KW-1185">Reference proteome</keyword>
<evidence type="ECO:0000313" key="3">
    <source>
        <dbReference type="Proteomes" id="UP000199690"/>
    </source>
</evidence>
<evidence type="ECO:0000313" key="4">
    <source>
        <dbReference type="Proteomes" id="UP000236729"/>
    </source>
</evidence>
<evidence type="ECO:0000313" key="2">
    <source>
        <dbReference type="EMBL" id="SFD38876.1"/>
    </source>
</evidence>
<organism evidence="1 4">
    <name type="scientific">Saccharopolyspora kobensis</name>
    <dbReference type="NCBI Taxonomy" id="146035"/>
    <lineage>
        <taxon>Bacteria</taxon>
        <taxon>Bacillati</taxon>
        <taxon>Actinomycetota</taxon>
        <taxon>Actinomycetes</taxon>
        <taxon>Pseudonocardiales</taxon>
        <taxon>Pseudonocardiaceae</taxon>
        <taxon>Saccharopolyspora</taxon>
    </lineage>
</organism>
<dbReference type="AlphaFoldDB" id="A0A1H6E4J7"/>
<dbReference type="Proteomes" id="UP000199690">
    <property type="component" value="Unassembled WGS sequence"/>
</dbReference>
<reference evidence="1" key="1">
    <citation type="submission" date="2016-10" db="EMBL/GenBank/DDBJ databases">
        <authorList>
            <person name="de Groot N.N."/>
        </authorList>
    </citation>
    <scope>NUCLEOTIDE SEQUENCE [LARGE SCALE GENOMIC DNA]</scope>
    <source>
        <strain evidence="1">ATCC 20501</strain>
    </source>
</reference>
<dbReference type="EMBL" id="FNVB01000009">
    <property type="protein sequence ID" value="SEG92547.1"/>
    <property type="molecule type" value="Genomic_DNA"/>
</dbReference>
<reference evidence="3 4" key="2">
    <citation type="submission" date="2016-10" db="EMBL/GenBank/DDBJ databases">
        <authorList>
            <person name="Varghese N."/>
            <person name="Submissions S."/>
        </authorList>
    </citation>
    <scope>NUCLEOTIDE SEQUENCE [LARGE SCALE GENOMIC DNA]</scope>
    <source>
        <strain evidence="4">ATCC 20501</strain>
        <strain evidence="2 3">CGMCC 4.3529</strain>
    </source>
</reference>
<dbReference type="EMBL" id="FOME01000004">
    <property type="protein sequence ID" value="SFD38876.1"/>
    <property type="molecule type" value="Genomic_DNA"/>
</dbReference>
<accession>A0A1H6E4J7</accession>
<dbReference type="Proteomes" id="UP000236729">
    <property type="component" value="Unassembled WGS sequence"/>
</dbReference>
<accession>A0A1I1RX18</accession>
<proteinExistence type="predicted"/>
<evidence type="ECO:0000313" key="1">
    <source>
        <dbReference type="EMBL" id="SEG92547.1"/>
    </source>
</evidence>